<comment type="caution">
    <text evidence="1">The sequence shown here is derived from an EMBL/GenBank/DDBJ whole genome shotgun (WGS) entry which is preliminary data.</text>
</comment>
<proteinExistence type="predicted"/>
<dbReference type="Proteomes" id="UP000245390">
    <property type="component" value="Unassembled WGS sequence"/>
</dbReference>
<evidence type="ECO:0000313" key="2">
    <source>
        <dbReference type="Proteomes" id="UP000245390"/>
    </source>
</evidence>
<protein>
    <submittedName>
        <fullName evidence="1">Uncharacterized protein</fullName>
    </submittedName>
</protein>
<organism evidence="1 2">
    <name type="scientific">Silicimonas algicola</name>
    <dbReference type="NCBI Taxonomy" id="1826607"/>
    <lineage>
        <taxon>Bacteria</taxon>
        <taxon>Pseudomonadati</taxon>
        <taxon>Pseudomonadota</taxon>
        <taxon>Alphaproteobacteria</taxon>
        <taxon>Rhodobacterales</taxon>
        <taxon>Paracoccaceae</taxon>
    </lineage>
</organism>
<sequence length="67" mass="7809">MIELLFVVCLAGSTTECQEQSLLYQDISTQTCVFAAQPELAKWVETHPNFRIRSWKCQPLNFEERET</sequence>
<accession>A0A316G2B3</accession>
<evidence type="ECO:0000313" key="1">
    <source>
        <dbReference type="EMBL" id="PWK55071.1"/>
    </source>
</evidence>
<keyword evidence="2" id="KW-1185">Reference proteome</keyword>
<dbReference type="RefSeq" id="WP_109760469.1">
    <property type="nucleotide sequence ID" value="NZ_CP034588.1"/>
</dbReference>
<dbReference type="KEGG" id="salo:EF888_19505"/>
<name>A0A316G2B3_9RHOB</name>
<dbReference type="EMBL" id="QGGV01000009">
    <property type="protein sequence ID" value="PWK55071.1"/>
    <property type="molecule type" value="Genomic_DNA"/>
</dbReference>
<reference evidence="1 2" key="1">
    <citation type="submission" date="2018-05" db="EMBL/GenBank/DDBJ databases">
        <title>Genomic Encyclopedia of Type Strains, Phase IV (KMG-IV): sequencing the most valuable type-strain genomes for metagenomic binning, comparative biology and taxonomic classification.</title>
        <authorList>
            <person name="Goeker M."/>
        </authorList>
    </citation>
    <scope>NUCLEOTIDE SEQUENCE [LARGE SCALE GENOMIC DNA]</scope>
    <source>
        <strain evidence="1 2">DSM 103371</strain>
    </source>
</reference>
<dbReference type="AlphaFoldDB" id="A0A316G2B3"/>
<dbReference type="OrthoDB" id="7363897at2"/>
<gene>
    <name evidence="1" type="ORF">C8D95_109159</name>
</gene>